<dbReference type="RefSeq" id="WP_095006462.1">
    <property type="nucleotide sequence ID" value="NZ_LHUG01000005.1"/>
</dbReference>
<evidence type="ECO:0000259" key="2">
    <source>
        <dbReference type="Pfam" id="PF13731"/>
    </source>
</evidence>
<dbReference type="AlphaFoldDB" id="A0A267HR70"/>
<reference evidence="3 4" key="1">
    <citation type="submission" date="2015-08" db="EMBL/GenBank/DDBJ databases">
        <title>Enterococcus genome sequence.</title>
        <authorList>
            <person name="Acedo J.Z."/>
            <person name="Vederas J.C."/>
        </authorList>
    </citation>
    <scope>NUCLEOTIDE SEQUENCE [LARGE SCALE GENOMIC DNA]</scope>
    <source>
        <strain evidence="3 4">49</strain>
    </source>
</reference>
<evidence type="ECO:0000313" key="3">
    <source>
        <dbReference type="EMBL" id="PAB00834.1"/>
    </source>
</evidence>
<accession>A0A267HR70</accession>
<gene>
    <name evidence="3" type="ORF">AKL21_06150</name>
</gene>
<name>A0A267HR70_9ENTE</name>
<proteinExistence type="predicted"/>
<feature type="domain" description="WxL" evidence="2">
    <location>
        <begin position="23"/>
        <end position="254"/>
    </location>
</feature>
<organism evidence="3 4">
    <name type="scientific">Enterococcus canintestini</name>
    <dbReference type="NCBI Taxonomy" id="317010"/>
    <lineage>
        <taxon>Bacteria</taxon>
        <taxon>Bacillati</taxon>
        <taxon>Bacillota</taxon>
        <taxon>Bacilli</taxon>
        <taxon>Lactobacillales</taxon>
        <taxon>Enterococcaceae</taxon>
        <taxon>Enterococcus</taxon>
    </lineage>
</organism>
<sequence length="254" mass="28428">MKKFFLLSSFLCLMMPQVVLAQSDTTGTGKIEFNDQQQVADPENPVNPIEPEDLIPPSSDLLRLDYVPSLNFSTQKSDTNDQKYAANAMMFADDTMPRAHFIQVTDRRGTKAGWNVSVRQEKQFATAENIELDGAMLSFDYSWTNGSDKNKAPVVKKDIIEMKIGETQEIANAKKGTGDGTWFISFGASQNNSQGVKNTLEPRLDRDDQVIMHDTFNKPLFLNSAIQLAVPGRTEKVIGKPYKTELTWILSELP</sequence>
<dbReference type="InterPro" id="IPR027994">
    <property type="entry name" value="WxL_dom"/>
</dbReference>
<evidence type="ECO:0000256" key="1">
    <source>
        <dbReference type="SAM" id="SignalP"/>
    </source>
</evidence>
<evidence type="ECO:0000313" key="4">
    <source>
        <dbReference type="Proteomes" id="UP000216797"/>
    </source>
</evidence>
<dbReference type="Proteomes" id="UP000216797">
    <property type="component" value="Unassembled WGS sequence"/>
</dbReference>
<dbReference type="Pfam" id="PF13731">
    <property type="entry name" value="WxL"/>
    <property type="match status" value="1"/>
</dbReference>
<dbReference type="EMBL" id="LHUG01000005">
    <property type="protein sequence ID" value="PAB00834.1"/>
    <property type="molecule type" value="Genomic_DNA"/>
</dbReference>
<keyword evidence="1" id="KW-0732">Signal</keyword>
<feature type="chain" id="PRO_5012763452" description="WxL domain-containing protein" evidence="1">
    <location>
        <begin position="22"/>
        <end position="254"/>
    </location>
</feature>
<protein>
    <recommendedName>
        <fullName evidence="2">WxL domain-containing protein</fullName>
    </recommendedName>
</protein>
<comment type="caution">
    <text evidence="3">The sequence shown here is derived from an EMBL/GenBank/DDBJ whole genome shotgun (WGS) entry which is preliminary data.</text>
</comment>
<keyword evidence="4" id="KW-1185">Reference proteome</keyword>
<feature type="signal peptide" evidence="1">
    <location>
        <begin position="1"/>
        <end position="21"/>
    </location>
</feature>